<feature type="transmembrane region" description="Helical" evidence="6">
    <location>
        <begin position="146"/>
        <end position="169"/>
    </location>
</feature>
<sequence>MLHSYMQGLAIGFSLIIAIGAQNAFILKQGLKKQYVFWLCAICAASDSILILLGVLGFSQLVESHPEIVNGAKYLGATFLTVYGAQHFLQAFKTSSSLAPSEKNETKLLKLVLICLALTWLNPHVYLDTVVLIGSISTKFESTAVYFAIGAITASWVFFFVLGFGARYLLPLFQSAKAWKVLDLIIGVVMWGIAISLLL</sequence>
<dbReference type="Proteomes" id="UP000191160">
    <property type="component" value="Unassembled WGS sequence"/>
</dbReference>
<dbReference type="RefSeq" id="WP_078190352.1">
    <property type="nucleotide sequence ID" value="NZ_JAMCOZ010000003.1"/>
</dbReference>
<dbReference type="PANTHER" id="PTHR30086:SF20">
    <property type="entry name" value="ARGININE EXPORTER PROTEIN ARGO-RELATED"/>
    <property type="match status" value="1"/>
</dbReference>
<evidence type="ECO:0000313" key="8">
    <source>
        <dbReference type="Proteomes" id="UP000191160"/>
    </source>
</evidence>
<feature type="transmembrane region" description="Helical" evidence="6">
    <location>
        <begin position="108"/>
        <end position="126"/>
    </location>
</feature>
<comment type="caution">
    <text evidence="7">The sequence shown here is derived from an EMBL/GenBank/DDBJ whole genome shotgun (WGS) entry which is preliminary data.</text>
</comment>
<feature type="transmembrane region" description="Helical" evidence="6">
    <location>
        <begin position="35"/>
        <end position="59"/>
    </location>
</feature>
<dbReference type="Pfam" id="PF01810">
    <property type="entry name" value="LysE"/>
    <property type="match status" value="1"/>
</dbReference>
<evidence type="ECO:0000256" key="3">
    <source>
        <dbReference type="ARBA" id="ARBA00022692"/>
    </source>
</evidence>
<reference evidence="7 8" key="1">
    <citation type="submission" date="2017-02" db="EMBL/GenBank/DDBJ databases">
        <title>Acinetobacter sp. ANC 4945, whole genome shotgun sequencing project.</title>
        <authorList>
            <person name="Radolfova-Krizova L."/>
            <person name="Al Atrouni A."/>
            <person name="Nemec A."/>
        </authorList>
    </citation>
    <scope>NUCLEOTIDE SEQUENCE [LARGE SCALE GENOMIC DNA]</scope>
    <source>
        <strain evidence="7 8">ANC 4945</strain>
    </source>
</reference>
<dbReference type="EMBL" id="MVKX01000005">
    <property type="protein sequence ID" value="OOV82674.1"/>
    <property type="molecule type" value="Genomic_DNA"/>
</dbReference>
<dbReference type="InterPro" id="IPR001123">
    <property type="entry name" value="LeuE-type"/>
</dbReference>
<name>A0A1T1GYL2_9GAMM</name>
<evidence type="ECO:0000256" key="1">
    <source>
        <dbReference type="ARBA" id="ARBA00004651"/>
    </source>
</evidence>
<keyword evidence="8" id="KW-1185">Reference proteome</keyword>
<gene>
    <name evidence="7" type="ORF">B1202_09480</name>
</gene>
<keyword evidence="5 6" id="KW-0472">Membrane</keyword>
<proteinExistence type="predicted"/>
<dbReference type="PANTHER" id="PTHR30086">
    <property type="entry name" value="ARGININE EXPORTER PROTEIN ARGO"/>
    <property type="match status" value="1"/>
</dbReference>
<dbReference type="GO" id="GO:0005886">
    <property type="term" value="C:plasma membrane"/>
    <property type="evidence" value="ECO:0007669"/>
    <property type="project" value="UniProtKB-SubCell"/>
</dbReference>
<organism evidence="7 8">
    <name type="scientific">Acinetobacter amyesii</name>
    <dbReference type="NCBI Taxonomy" id="2942470"/>
    <lineage>
        <taxon>Bacteria</taxon>
        <taxon>Pseudomonadati</taxon>
        <taxon>Pseudomonadota</taxon>
        <taxon>Gammaproteobacteria</taxon>
        <taxon>Moraxellales</taxon>
        <taxon>Moraxellaceae</taxon>
        <taxon>Acinetobacter</taxon>
    </lineage>
</organism>
<evidence type="ECO:0000256" key="6">
    <source>
        <dbReference type="SAM" id="Phobius"/>
    </source>
</evidence>
<accession>A0A1T1GYL2</accession>
<evidence type="ECO:0000256" key="4">
    <source>
        <dbReference type="ARBA" id="ARBA00022989"/>
    </source>
</evidence>
<feature type="transmembrane region" description="Helical" evidence="6">
    <location>
        <begin position="181"/>
        <end position="198"/>
    </location>
</feature>
<feature type="transmembrane region" description="Helical" evidence="6">
    <location>
        <begin position="71"/>
        <end position="88"/>
    </location>
</feature>
<dbReference type="AlphaFoldDB" id="A0A1T1GYL2"/>
<evidence type="ECO:0000256" key="5">
    <source>
        <dbReference type="ARBA" id="ARBA00023136"/>
    </source>
</evidence>
<keyword evidence="2" id="KW-1003">Cell membrane</keyword>
<keyword evidence="3 6" id="KW-0812">Transmembrane</keyword>
<evidence type="ECO:0000256" key="2">
    <source>
        <dbReference type="ARBA" id="ARBA00022475"/>
    </source>
</evidence>
<dbReference type="GO" id="GO:0015171">
    <property type="term" value="F:amino acid transmembrane transporter activity"/>
    <property type="evidence" value="ECO:0007669"/>
    <property type="project" value="TreeGrafter"/>
</dbReference>
<protein>
    <submittedName>
        <fullName evidence="7">Amino acid transporter</fullName>
    </submittedName>
</protein>
<comment type="subcellular location">
    <subcellularLocation>
        <location evidence="1">Cell membrane</location>
        <topology evidence="1">Multi-pass membrane protein</topology>
    </subcellularLocation>
</comment>
<evidence type="ECO:0000313" key="7">
    <source>
        <dbReference type="EMBL" id="OOV82674.1"/>
    </source>
</evidence>
<feature type="transmembrane region" description="Helical" evidence="6">
    <location>
        <begin position="6"/>
        <end position="26"/>
    </location>
</feature>
<keyword evidence="4 6" id="KW-1133">Transmembrane helix</keyword>